<dbReference type="AlphaFoldDB" id="A0A1I0V4E7"/>
<keyword evidence="3" id="KW-1185">Reference proteome</keyword>
<accession>A0A1I0V4E7</accession>
<name>A0A1I0V4E7_9CELL</name>
<dbReference type="OrthoDB" id="4822274at2"/>
<keyword evidence="1" id="KW-0472">Membrane</keyword>
<evidence type="ECO:0008006" key="4">
    <source>
        <dbReference type="Google" id="ProtNLM"/>
    </source>
</evidence>
<proteinExistence type="predicted"/>
<dbReference type="PANTHER" id="PTHR37507:SF2">
    <property type="entry name" value="SPORULATION PROTEIN YDCC"/>
    <property type="match status" value="1"/>
</dbReference>
<keyword evidence="1" id="KW-0812">Transmembrane</keyword>
<dbReference type="InterPro" id="IPR052944">
    <property type="entry name" value="Sporulation_related"/>
</dbReference>
<protein>
    <recommendedName>
        <fullName evidence="4">Outer membrane lipoprotein-sorting protein</fullName>
    </recommendedName>
</protein>
<dbReference type="Gene3D" id="2.50.20.10">
    <property type="entry name" value="Lipoprotein localisation LolA/LolB/LppX"/>
    <property type="match status" value="1"/>
</dbReference>
<dbReference type="PANTHER" id="PTHR37507">
    <property type="entry name" value="SPORULATION PROTEIN YDCC"/>
    <property type="match status" value="1"/>
</dbReference>
<dbReference type="Proteomes" id="UP000199012">
    <property type="component" value="Unassembled WGS sequence"/>
</dbReference>
<gene>
    <name evidence="2" type="ORF">SAMN05421867_101156</name>
</gene>
<sequence length="450" mass="46544">MSPTPSSRSLSSRARSTRARWAVPVVAVAVVGGAVGLRPLVASAEGTDLPDVTVAELLEQVSQAESTPVSGTVVYTARLGLPSVPVAEMSGADPTALLGGSSTLRVWTDGVDRSRIALLGAVSEYSVVRDGADAWTYSSTSGEAVHYTLDEAGRARYEQMRVMAEEGTLPTLDPAAVPTALPDDVAGRLPAELAARIDAELAAGPGVTGELPTPQEAARAALRIGEAYSTFTMGEQKTVAGRQAYEVVVTPKDDATLVDRVVVDVDGSTFVPLRVQVWSTQDATAPALELGFTDVSYATPGEAVLTFSPPSGTQVREVVVPTQEEPSTADGTLPTPRDATVTGEGWSGVVELQGVDVAALVAGDPTALLDPSSQLTIGSETAQDLIQQFRPTDEEGQVGLELDAATLYDTLTTPVEGGRLLSSALVSVLVTDDGRVLVGAVPADTLRALA</sequence>
<feature type="transmembrane region" description="Helical" evidence="1">
    <location>
        <begin position="21"/>
        <end position="41"/>
    </location>
</feature>
<keyword evidence="1" id="KW-1133">Transmembrane helix</keyword>
<evidence type="ECO:0000313" key="3">
    <source>
        <dbReference type="Proteomes" id="UP000199012"/>
    </source>
</evidence>
<evidence type="ECO:0000256" key="1">
    <source>
        <dbReference type="SAM" id="Phobius"/>
    </source>
</evidence>
<dbReference type="EMBL" id="FOKA01000001">
    <property type="protein sequence ID" value="SFA71219.1"/>
    <property type="molecule type" value="Genomic_DNA"/>
</dbReference>
<evidence type="ECO:0000313" key="2">
    <source>
        <dbReference type="EMBL" id="SFA71219.1"/>
    </source>
</evidence>
<organism evidence="2 3">
    <name type="scientific">Cellulomonas marina</name>
    <dbReference type="NCBI Taxonomy" id="988821"/>
    <lineage>
        <taxon>Bacteria</taxon>
        <taxon>Bacillati</taxon>
        <taxon>Actinomycetota</taxon>
        <taxon>Actinomycetes</taxon>
        <taxon>Micrococcales</taxon>
        <taxon>Cellulomonadaceae</taxon>
        <taxon>Cellulomonas</taxon>
    </lineage>
</organism>
<dbReference type="RefSeq" id="WP_090029864.1">
    <property type="nucleotide sequence ID" value="NZ_BONM01000005.1"/>
</dbReference>
<dbReference type="STRING" id="988821.SAMN05421867_101156"/>
<reference evidence="2 3" key="1">
    <citation type="submission" date="2016-10" db="EMBL/GenBank/DDBJ databases">
        <authorList>
            <person name="de Groot N.N."/>
        </authorList>
    </citation>
    <scope>NUCLEOTIDE SEQUENCE [LARGE SCALE GENOMIC DNA]</scope>
    <source>
        <strain evidence="2 3">CGMCC 4.6945</strain>
    </source>
</reference>